<proteinExistence type="predicted"/>
<comment type="caution">
    <text evidence="1">The sequence shown here is derived from an EMBL/GenBank/DDBJ whole genome shotgun (WGS) entry which is preliminary data.</text>
</comment>
<name>A0ABT8LKP3_9BACT</name>
<dbReference type="InterPro" id="IPR010838">
    <property type="entry name" value="DUF1444"/>
</dbReference>
<accession>A0ABT8LKP3</accession>
<dbReference type="RefSeq" id="WP_346762808.1">
    <property type="nucleotide sequence ID" value="NZ_JAUJEB010000018.1"/>
</dbReference>
<evidence type="ECO:0000313" key="2">
    <source>
        <dbReference type="Proteomes" id="UP001172083"/>
    </source>
</evidence>
<protein>
    <submittedName>
        <fullName evidence="1">DUF1444 family protein</fullName>
    </submittedName>
</protein>
<sequence>MNEAKFTKTYAKVLKQKYPDIKYKVTGDLKIEAEKNGQTVTHFLDNAFNSYSQEPSELDNILETYSNSAGDLYASNEQLDTTKIVPIIKDILYLEEVKRLTESDEISLVYEKLNDELVILFAEDTENSISYFDKDKLKKTSFGGDLYSLAKKNLENILPDIEKFGEKPLFMLTAGGDYEASLILLDFIWTKENFPVDGDIVISIPSRDLLMITGSENSECLEKMKNLAKETVESGSYTLTSDFFVRSNDSWKKFDFK</sequence>
<dbReference type="EMBL" id="JAUJEB010000018">
    <property type="protein sequence ID" value="MDN5217472.1"/>
    <property type="molecule type" value="Genomic_DNA"/>
</dbReference>
<evidence type="ECO:0000313" key="1">
    <source>
        <dbReference type="EMBL" id="MDN5217472.1"/>
    </source>
</evidence>
<organism evidence="1 2">
    <name type="scientific">Agaribacillus aureus</name>
    <dbReference type="NCBI Taxonomy" id="3051825"/>
    <lineage>
        <taxon>Bacteria</taxon>
        <taxon>Pseudomonadati</taxon>
        <taxon>Bacteroidota</taxon>
        <taxon>Cytophagia</taxon>
        <taxon>Cytophagales</taxon>
        <taxon>Splendidivirgaceae</taxon>
        <taxon>Agaribacillus</taxon>
    </lineage>
</organism>
<gene>
    <name evidence="1" type="ORF">QQ020_35700</name>
</gene>
<dbReference type="Proteomes" id="UP001172083">
    <property type="component" value="Unassembled WGS sequence"/>
</dbReference>
<reference evidence="1" key="1">
    <citation type="submission" date="2023-06" db="EMBL/GenBank/DDBJ databases">
        <title>Genomic of Agaribacillus aureum.</title>
        <authorList>
            <person name="Wang G."/>
        </authorList>
    </citation>
    <scope>NUCLEOTIDE SEQUENCE</scope>
    <source>
        <strain evidence="1">BMA12</strain>
    </source>
</reference>
<keyword evidence="2" id="KW-1185">Reference proteome</keyword>
<dbReference type="Pfam" id="PF07285">
    <property type="entry name" value="DUF1444"/>
    <property type="match status" value="1"/>
</dbReference>